<keyword evidence="1" id="KW-0378">Hydrolase</keyword>
<organism evidence="3 4">
    <name type="scientific">Aulographum hederae CBS 113979</name>
    <dbReference type="NCBI Taxonomy" id="1176131"/>
    <lineage>
        <taxon>Eukaryota</taxon>
        <taxon>Fungi</taxon>
        <taxon>Dikarya</taxon>
        <taxon>Ascomycota</taxon>
        <taxon>Pezizomycotina</taxon>
        <taxon>Dothideomycetes</taxon>
        <taxon>Pleosporomycetidae</taxon>
        <taxon>Aulographales</taxon>
        <taxon>Aulographaceae</taxon>
    </lineage>
</organism>
<sequence>LLLNIDGPAGSGKSYLIHVISAWFKHKQDEYGVTTPALRRIAPTGVAAFGIRGRTLHSLLRLPI</sequence>
<dbReference type="InterPro" id="IPR010285">
    <property type="entry name" value="DNA_helicase_pif1-like_DEAD"/>
</dbReference>
<dbReference type="GO" id="GO:0006281">
    <property type="term" value="P:DNA repair"/>
    <property type="evidence" value="ECO:0007669"/>
    <property type="project" value="UniProtKB-KW"/>
</dbReference>
<keyword evidence="1" id="KW-0227">DNA damage</keyword>
<dbReference type="Gene3D" id="3.40.50.300">
    <property type="entry name" value="P-loop containing nucleotide triphosphate hydrolases"/>
    <property type="match status" value="1"/>
</dbReference>
<dbReference type="GO" id="GO:0043139">
    <property type="term" value="F:5'-3' DNA helicase activity"/>
    <property type="evidence" value="ECO:0007669"/>
    <property type="project" value="UniProtKB-EC"/>
</dbReference>
<protein>
    <recommendedName>
        <fullName evidence="1">ATP-dependent DNA helicase</fullName>
        <ecNumber evidence="1">5.6.2.3</ecNumber>
    </recommendedName>
</protein>
<dbReference type="AlphaFoldDB" id="A0A6G1GXX9"/>
<dbReference type="EC" id="5.6.2.3" evidence="1"/>
<dbReference type="EMBL" id="ML977160">
    <property type="protein sequence ID" value="KAF1985811.1"/>
    <property type="molecule type" value="Genomic_DNA"/>
</dbReference>
<comment type="cofactor">
    <cofactor evidence="1">
        <name>Mg(2+)</name>
        <dbReference type="ChEBI" id="CHEBI:18420"/>
    </cofactor>
</comment>
<keyword evidence="1" id="KW-0233">DNA recombination</keyword>
<comment type="catalytic activity">
    <reaction evidence="1">
        <text>ATP + H2O = ADP + phosphate + H(+)</text>
        <dbReference type="Rhea" id="RHEA:13065"/>
        <dbReference type="ChEBI" id="CHEBI:15377"/>
        <dbReference type="ChEBI" id="CHEBI:15378"/>
        <dbReference type="ChEBI" id="CHEBI:30616"/>
        <dbReference type="ChEBI" id="CHEBI:43474"/>
        <dbReference type="ChEBI" id="CHEBI:456216"/>
        <dbReference type="EC" id="5.6.2.3"/>
    </reaction>
</comment>
<evidence type="ECO:0000259" key="2">
    <source>
        <dbReference type="Pfam" id="PF05970"/>
    </source>
</evidence>
<keyword evidence="1" id="KW-0347">Helicase</keyword>
<dbReference type="GO" id="GO:0000723">
    <property type="term" value="P:telomere maintenance"/>
    <property type="evidence" value="ECO:0007669"/>
    <property type="project" value="InterPro"/>
</dbReference>
<keyword evidence="1" id="KW-0547">Nucleotide-binding</keyword>
<dbReference type="Pfam" id="PF05970">
    <property type="entry name" value="PIF1"/>
    <property type="match status" value="1"/>
</dbReference>
<proteinExistence type="inferred from homology"/>
<accession>A0A6G1GXX9</accession>
<keyword evidence="4" id="KW-1185">Reference proteome</keyword>
<keyword evidence="1" id="KW-0067">ATP-binding</keyword>
<keyword evidence="1" id="KW-0234">DNA repair</keyword>
<evidence type="ECO:0000313" key="3">
    <source>
        <dbReference type="EMBL" id="KAF1985811.1"/>
    </source>
</evidence>
<dbReference type="GO" id="GO:0016787">
    <property type="term" value="F:hydrolase activity"/>
    <property type="evidence" value="ECO:0007669"/>
    <property type="project" value="UniProtKB-KW"/>
</dbReference>
<name>A0A6G1GXX9_9PEZI</name>
<dbReference type="OrthoDB" id="3942766at2759"/>
<evidence type="ECO:0000256" key="1">
    <source>
        <dbReference type="RuleBase" id="RU363044"/>
    </source>
</evidence>
<dbReference type="GO" id="GO:0006310">
    <property type="term" value="P:DNA recombination"/>
    <property type="evidence" value="ECO:0007669"/>
    <property type="project" value="UniProtKB-KW"/>
</dbReference>
<dbReference type="Proteomes" id="UP000800041">
    <property type="component" value="Unassembled WGS sequence"/>
</dbReference>
<feature type="non-terminal residue" evidence="3">
    <location>
        <position position="64"/>
    </location>
</feature>
<feature type="non-terminal residue" evidence="3">
    <location>
        <position position="1"/>
    </location>
</feature>
<reference evidence="3" key="1">
    <citation type="journal article" date="2020" name="Stud. Mycol.">
        <title>101 Dothideomycetes genomes: a test case for predicting lifestyles and emergence of pathogens.</title>
        <authorList>
            <person name="Haridas S."/>
            <person name="Albert R."/>
            <person name="Binder M."/>
            <person name="Bloem J."/>
            <person name="Labutti K."/>
            <person name="Salamov A."/>
            <person name="Andreopoulos B."/>
            <person name="Baker S."/>
            <person name="Barry K."/>
            <person name="Bills G."/>
            <person name="Bluhm B."/>
            <person name="Cannon C."/>
            <person name="Castanera R."/>
            <person name="Culley D."/>
            <person name="Daum C."/>
            <person name="Ezra D."/>
            <person name="Gonzalez J."/>
            <person name="Henrissat B."/>
            <person name="Kuo A."/>
            <person name="Liang C."/>
            <person name="Lipzen A."/>
            <person name="Lutzoni F."/>
            <person name="Magnuson J."/>
            <person name="Mondo S."/>
            <person name="Nolan M."/>
            <person name="Ohm R."/>
            <person name="Pangilinan J."/>
            <person name="Park H.-J."/>
            <person name="Ramirez L."/>
            <person name="Alfaro M."/>
            <person name="Sun H."/>
            <person name="Tritt A."/>
            <person name="Yoshinaga Y."/>
            <person name="Zwiers L.-H."/>
            <person name="Turgeon B."/>
            <person name="Goodwin S."/>
            <person name="Spatafora J."/>
            <person name="Crous P."/>
            <person name="Grigoriev I."/>
        </authorList>
    </citation>
    <scope>NUCLEOTIDE SEQUENCE</scope>
    <source>
        <strain evidence="3">CBS 113979</strain>
    </source>
</reference>
<evidence type="ECO:0000313" key="4">
    <source>
        <dbReference type="Proteomes" id="UP000800041"/>
    </source>
</evidence>
<gene>
    <name evidence="3" type="ORF">K402DRAFT_312008</name>
</gene>
<feature type="domain" description="DNA helicase Pif1-like DEAD-box helicase" evidence="2">
    <location>
        <begin position="5"/>
        <end position="64"/>
    </location>
</feature>
<dbReference type="InterPro" id="IPR027417">
    <property type="entry name" value="P-loop_NTPase"/>
</dbReference>
<comment type="similarity">
    <text evidence="1">Belongs to the helicase family.</text>
</comment>
<dbReference type="GO" id="GO:0005524">
    <property type="term" value="F:ATP binding"/>
    <property type="evidence" value="ECO:0007669"/>
    <property type="project" value="UniProtKB-KW"/>
</dbReference>